<proteinExistence type="evidence at transcript level"/>
<feature type="region of interest" description="Disordered" evidence="1">
    <location>
        <begin position="129"/>
        <end position="149"/>
    </location>
</feature>
<evidence type="ECO:0000313" key="2">
    <source>
        <dbReference type="EMBL" id="JAG92214.1"/>
    </source>
</evidence>
<accession>A0A0C9S4J5</accession>
<sequence>MLLTYTLDLRALFMKFPLHSVCFLLALAATSECGLSPWFPARRTTTTKRPATHKPLPYSSQRHPRVKAKSVAPPQWVPQGPSVCPVMCLPHQAPGEQCGPFGCLCIIVLGSGTVRPLHCAYFPFVAGRQKKSPPQGHRGLEANLRGRGR</sequence>
<feature type="region of interest" description="Disordered" evidence="1">
    <location>
        <begin position="44"/>
        <end position="64"/>
    </location>
</feature>
<name>A0A0C9S4J5_AMBAM</name>
<evidence type="ECO:0000256" key="1">
    <source>
        <dbReference type="SAM" id="MobiDB-lite"/>
    </source>
</evidence>
<dbReference type="AlphaFoldDB" id="A0A0C9S4J5"/>
<reference evidence="2" key="1">
    <citation type="journal article" date="2015" name="PLoS ONE">
        <title>An Insight into the Sialome of the Lone Star Tick, Amblyomma americanum, with a Glimpse on Its Time Dependent Gene Expression.</title>
        <authorList>
            <person name="Karim S."/>
            <person name="Ribeiro J.M."/>
        </authorList>
    </citation>
    <scope>NUCLEOTIDE SEQUENCE</scope>
    <source>
        <tissue evidence="2">Salivary gland</tissue>
    </source>
</reference>
<feature type="compositionally biased region" description="Low complexity" evidence="1">
    <location>
        <begin position="44"/>
        <end position="55"/>
    </location>
</feature>
<organism evidence="2">
    <name type="scientific">Amblyomma americanum</name>
    <name type="common">Lone star tick</name>
    <dbReference type="NCBI Taxonomy" id="6943"/>
    <lineage>
        <taxon>Eukaryota</taxon>
        <taxon>Metazoa</taxon>
        <taxon>Ecdysozoa</taxon>
        <taxon>Arthropoda</taxon>
        <taxon>Chelicerata</taxon>
        <taxon>Arachnida</taxon>
        <taxon>Acari</taxon>
        <taxon>Parasitiformes</taxon>
        <taxon>Ixodida</taxon>
        <taxon>Ixodoidea</taxon>
        <taxon>Ixodidae</taxon>
        <taxon>Amblyomminae</taxon>
        <taxon>Amblyomma</taxon>
    </lineage>
</organism>
<protein>
    <submittedName>
        <fullName evidence="2">Putative secreted protein</fullName>
    </submittedName>
</protein>
<dbReference type="EMBL" id="GBZX01000526">
    <property type="protein sequence ID" value="JAG92214.1"/>
    <property type="molecule type" value="mRNA"/>
</dbReference>